<keyword evidence="2" id="KW-0378">Hydrolase</keyword>
<evidence type="ECO:0000313" key="5">
    <source>
        <dbReference type="Proteomes" id="UP001597541"/>
    </source>
</evidence>
<name>A0ABW5PA30_9BACL</name>
<comment type="caution">
    <text evidence="4">The sequence shown here is derived from an EMBL/GenBank/DDBJ whole genome shotgun (WGS) entry which is preliminary data.</text>
</comment>
<dbReference type="SUPFAM" id="SSF53649">
    <property type="entry name" value="Alkaline phosphatase-like"/>
    <property type="match status" value="1"/>
</dbReference>
<evidence type="ECO:0000313" key="4">
    <source>
        <dbReference type="EMBL" id="MFD2611939.1"/>
    </source>
</evidence>
<gene>
    <name evidence="4" type="ORF">ACFSUF_05810</name>
</gene>
<dbReference type="RefSeq" id="WP_377601041.1">
    <property type="nucleotide sequence ID" value="NZ_JBHUME010000005.1"/>
</dbReference>
<comment type="similarity">
    <text evidence="1">Belongs to the sulfatase family.</text>
</comment>
<accession>A0ABW5PA30</accession>
<evidence type="ECO:0000256" key="1">
    <source>
        <dbReference type="ARBA" id="ARBA00008779"/>
    </source>
</evidence>
<dbReference type="PANTHER" id="PTHR42693">
    <property type="entry name" value="ARYLSULFATASE FAMILY MEMBER"/>
    <property type="match status" value="1"/>
</dbReference>
<keyword evidence="5" id="KW-1185">Reference proteome</keyword>
<dbReference type="PANTHER" id="PTHR42693:SF53">
    <property type="entry name" value="ENDO-4-O-SULFATASE"/>
    <property type="match status" value="1"/>
</dbReference>
<dbReference type="Pfam" id="PF00884">
    <property type="entry name" value="Sulfatase"/>
    <property type="match status" value="1"/>
</dbReference>
<dbReference type="Gene3D" id="3.30.1120.10">
    <property type="match status" value="1"/>
</dbReference>
<dbReference type="EMBL" id="JBHUME010000005">
    <property type="protein sequence ID" value="MFD2611939.1"/>
    <property type="molecule type" value="Genomic_DNA"/>
</dbReference>
<evidence type="ECO:0000259" key="3">
    <source>
        <dbReference type="Pfam" id="PF00884"/>
    </source>
</evidence>
<evidence type="ECO:0000256" key="2">
    <source>
        <dbReference type="ARBA" id="ARBA00022801"/>
    </source>
</evidence>
<proteinExistence type="inferred from homology"/>
<protein>
    <submittedName>
        <fullName evidence="4">Sulfatase</fullName>
    </submittedName>
</protein>
<dbReference type="Proteomes" id="UP001597541">
    <property type="component" value="Unassembled WGS sequence"/>
</dbReference>
<dbReference type="CDD" id="cd16148">
    <property type="entry name" value="sulfatase_like"/>
    <property type="match status" value="1"/>
</dbReference>
<feature type="domain" description="Sulfatase N-terminal" evidence="3">
    <location>
        <begin position="2"/>
        <end position="343"/>
    </location>
</feature>
<dbReference type="Gene3D" id="3.40.720.10">
    <property type="entry name" value="Alkaline Phosphatase, subunit A"/>
    <property type="match status" value="1"/>
</dbReference>
<dbReference type="InterPro" id="IPR050738">
    <property type="entry name" value="Sulfatase"/>
</dbReference>
<dbReference type="InterPro" id="IPR017850">
    <property type="entry name" value="Alkaline_phosphatase_core_sf"/>
</dbReference>
<sequence length="520" mass="59070">MNAIIVLMDTLRRDYLSCYGSERASAGLAAPVLTPNLDRFANKGALMRQAYLGSSPCMPARRELMTGRYEFPWRGWGPLEDDDLDMFSLLRSHGVKTAMVSDHYHLLERDAGNYHTGFEEWDMIRGQEHDPYVADPGIQTTIDHFTSSVYLTHQQNLHGRERKEEELYSARVFRGAADWLERNGTHERRKEQPFCLYIDCFDPHEPWDPPDVLVERFDPGYDGKKPHSPSYGPASRFTEKELRHMRALYAAETTVVDRWFGYFLDQVERLGLWEDTLIIATTDHGYYLGERGLVGKPDRVPLYPEMSRIPFMAYAPECEAGSRRSELVQLVDVFPTVLDALGIPMPTADQVEQSSIGIVGSAGKRAWDGVAHRSLFLHGKSLMSLLRGGDTRTHDLVCSAKYGDIVRLSDGEWALYLPPSPDAELYWYGLRAPGRLFGGKRGMLDKEKGRYPVRLPEPSCSLQLYHISTDPEETVDVAQEQPSVCKRLMEDFRQWLKQIGAPVEVAVRYGAELNADIQEG</sequence>
<dbReference type="InterPro" id="IPR000917">
    <property type="entry name" value="Sulfatase_N"/>
</dbReference>
<organism evidence="4 5">
    <name type="scientific">Paenibacillus gansuensis</name>
    <dbReference type="NCBI Taxonomy" id="306542"/>
    <lineage>
        <taxon>Bacteria</taxon>
        <taxon>Bacillati</taxon>
        <taxon>Bacillota</taxon>
        <taxon>Bacilli</taxon>
        <taxon>Bacillales</taxon>
        <taxon>Paenibacillaceae</taxon>
        <taxon>Paenibacillus</taxon>
    </lineage>
</organism>
<reference evidence="5" key="1">
    <citation type="journal article" date="2019" name="Int. J. Syst. Evol. Microbiol.">
        <title>The Global Catalogue of Microorganisms (GCM) 10K type strain sequencing project: providing services to taxonomists for standard genome sequencing and annotation.</title>
        <authorList>
            <consortium name="The Broad Institute Genomics Platform"/>
            <consortium name="The Broad Institute Genome Sequencing Center for Infectious Disease"/>
            <person name="Wu L."/>
            <person name="Ma J."/>
        </authorList>
    </citation>
    <scope>NUCLEOTIDE SEQUENCE [LARGE SCALE GENOMIC DNA]</scope>
    <source>
        <strain evidence="5">KCTC 3950</strain>
    </source>
</reference>